<sequence length="711" mass="79928">MAVPSLATHIPCSVAPMTDKLWQGEPHCEVQKFSSQHPYINMMPNLKTVKLNLISPDSLVFQSATVSTFGTGVLLFRENLERIYRLCAQCELRVKETLIKQKSLLLGLKQKWQRSGITPLATPPEYSWLLRRLTSYSRQASSLLGIWLTIACVSRFNKDHVVWLFDVFEAWPLNTLKVVVPPALRHELSLTALGIVLYLASLFKGHRVVDYMCLLFWTQLHVQCWVLRFNLISTINYSMLQEKPPPVHPTKIRTSISPSSADELNTTSALANYATGVTTSFVVTVLNILSLMTPHRKFLNPTAKYFLPRKVPVLLHNTSETPQYIVSKRTGMSTERFSSLALSRNTPLFSLWNRMLERGGQCKRASVLESNRAEVFPPSSHQSSFEDSTSRFLPVEVSPSHVVKPSFTTHRTSLLEDVRTVPYSHDESSGSDTEMGTSQINSNEDFGISTLKIKTNSKSTKSFGSSTFKSKQYGRNIDHELFTSDGLRHRKSSLLRPSPLGSLSESSKHKSIAHTSWVNGGFWEKTNNNGAVYQTQSNIYSDTAKLQSRSSSTSSGFGSLTSECNVTSKDNEHIFPHSSFPSIPNTKAMYMGGMYYVVQPSHYNYSWLIPQGTMVVMPSLFQKHLPVFPMYNQLKPNWTEKPPSPMYSSPFVPQADNTNVTSDISHTSRVTSKRFWCVALGCIQWAFSLLGMACAVFIGYITWNSQAGKIF</sequence>
<evidence type="ECO:0000256" key="1">
    <source>
        <dbReference type="SAM" id="MobiDB-lite"/>
    </source>
</evidence>
<accession>A0A7R9APJ1</accession>
<evidence type="ECO:0000313" key="3">
    <source>
        <dbReference type="EMBL" id="CAD7257976.1"/>
    </source>
</evidence>
<feature type="compositionally biased region" description="Polar residues" evidence="1">
    <location>
        <begin position="430"/>
        <end position="442"/>
    </location>
</feature>
<keyword evidence="2" id="KW-0812">Transmembrane</keyword>
<feature type="transmembrane region" description="Helical" evidence="2">
    <location>
        <begin position="675"/>
        <end position="703"/>
    </location>
</feature>
<protein>
    <submittedName>
        <fullName evidence="3">Uncharacterized protein</fullName>
    </submittedName>
</protein>
<reference evidence="3" key="1">
    <citation type="submission" date="2020-11" db="EMBL/GenBank/DDBJ databases">
        <authorList>
            <person name="Tran Van P."/>
        </authorList>
    </citation>
    <scope>NUCLEOTIDE SEQUENCE</scope>
</reference>
<dbReference type="AlphaFoldDB" id="A0A7R9APJ1"/>
<evidence type="ECO:0000256" key="2">
    <source>
        <dbReference type="SAM" id="Phobius"/>
    </source>
</evidence>
<gene>
    <name evidence="3" type="ORF">TSIB3V08_LOCUS2221</name>
</gene>
<proteinExistence type="predicted"/>
<keyword evidence="2" id="KW-1133">Transmembrane helix</keyword>
<organism evidence="3">
    <name type="scientific">Timema shepardi</name>
    <name type="common">Walking stick</name>
    <dbReference type="NCBI Taxonomy" id="629360"/>
    <lineage>
        <taxon>Eukaryota</taxon>
        <taxon>Metazoa</taxon>
        <taxon>Ecdysozoa</taxon>
        <taxon>Arthropoda</taxon>
        <taxon>Hexapoda</taxon>
        <taxon>Insecta</taxon>
        <taxon>Pterygota</taxon>
        <taxon>Neoptera</taxon>
        <taxon>Polyneoptera</taxon>
        <taxon>Phasmatodea</taxon>
        <taxon>Timematodea</taxon>
        <taxon>Timematoidea</taxon>
        <taxon>Timematidae</taxon>
        <taxon>Timema</taxon>
    </lineage>
</organism>
<name>A0A7R9APJ1_TIMSH</name>
<keyword evidence="2" id="KW-0472">Membrane</keyword>
<feature type="region of interest" description="Disordered" evidence="1">
    <location>
        <begin position="422"/>
        <end position="442"/>
    </location>
</feature>
<dbReference type="EMBL" id="OC000656">
    <property type="protein sequence ID" value="CAD7257976.1"/>
    <property type="molecule type" value="Genomic_DNA"/>
</dbReference>